<dbReference type="AlphaFoldDB" id="A0A0E9WJV3"/>
<evidence type="ECO:0000313" key="1">
    <source>
        <dbReference type="EMBL" id="JAH90694.1"/>
    </source>
</evidence>
<reference evidence="1" key="1">
    <citation type="submission" date="2014-11" db="EMBL/GenBank/DDBJ databases">
        <authorList>
            <person name="Amaro Gonzalez C."/>
        </authorList>
    </citation>
    <scope>NUCLEOTIDE SEQUENCE</scope>
</reference>
<accession>A0A0E9WJV3</accession>
<dbReference type="EMBL" id="GBXM01017883">
    <property type="protein sequence ID" value="JAH90694.1"/>
    <property type="molecule type" value="Transcribed_RNA"/>
</dbReference>
<reference evidence="1" key="2">
    <citation type="journal article" date="2015" name="Fish Shellfish Immunol.">
        <title>Early steps in the European eel (Anguilla anguilla)-Vibrio vulnificus interaction in the gills: Role of the RtxA13 toxin.</title>
        <authorList>
            <person name="Callol A."/>
            <person name="Pajuelo D."/>
            <person name="Ebbesson L."/>
            <person name="Teles M."/>
            <person name="MacKenzie S."/>
            <person name="Amaro C."/>
        </authorList>
    </citation>
    <scope>NUCLEOTIDE SEQUENCE</scope>
</reference>
<proteinExistence type="predicted"/>
<protein>
    <submittedName>
        <fullName evidence="1">Uncharacterized protein</fullName>
    </submittedName>
</protein>
<organism evidence="1">
    <name type="scientific">Anguilla anguilla</name>
    <name type="common">European freshwater eel</name>
    <name type="synonym">Muraena anguilla</name>
    <dbReference type="NCBI Taxonomy" id="7936"/>
    <lineage>
        <taxon>Eukaryota</taxon>
        <taxon>Metazoa</taxon>
        <taxon>Chordata</taxon>
        <taxon>Craniata</taxon>
        <taxon>Vertebrata</taxon>
        <taxon>Euteleostomi</taxon>
        <taxon>Actinopterygii</taxon>
        <taxon>Neopterygii</taxon>
        <taxon>Teleostei</taxon>
        <taxon>Anguilliformes</taxon>
        <taxon>Anguillidae</taxon>
        <taxon>Anguilla</taxon>
    </lineage>
</organism>
<sequence length="36" mass="4577">MFRKYRDLYLHLSFKRYTLIFSLFKNITQCGFQELR</sequence>
<name>A0A0E9WJV3_ANGAN</name>